<dbReference type="Proteomes" id="UP000042054">
    <property type="component" value="Unassembled WGS sequence"/>
</dbReference>
<evidence type="ECO:0000313" key="1">
    <source>
        <dbReference type="EMBL" id="CQI93848.1"/>
    </source>
</evidence>
<dbReference type="InterPro" id="IPR010495">
    <property type="entry name" value="HasA_haem-bd"/>
</dbReference>
<organism evidence="1 2">
    <name type="scientific">Yersinia rohdei</name>
    <dbReference type="NCBI Taxonomy" id="29485"/>
    <lineage>
        <taxon>Bacteria</taxon>
        <taxon>Pseudomonadati</taxon>
        <taxon>Pseudomonadota</taxon>
        <taxon>Gammaproteobacteria</taxon>
        <taxon>Enterobacterales</taxon>
        <taxon>Yersiniaceae</taxon>
        <taxon>Yersinia</taxon>
    </lineage>
</organism>
<dbReference type="OrthoDB" id="6298835at2"/>
<sequence length="201" mass="21811">MSVTIKYNSEVANASISSYLNEWTEGFGDIDQAAIKMRGDFAGGGWFDGTQYSVQSSYETGVAMITEGTLTYSFMPQHTFFGQMDSIQFGSHLSRNPSSADDADDKVLDNLQLSFNDVDISGAFDPTKAVEVNRDGDLHKSVHGLMRANPEPFLELLKAKGIDVDIPLKDMAIASQYDIMADAPIIDTVGAYDGAEILMAA</sequence>
<protein>
    <submittedName>
        <fullName evidence="1">Hemophore HasA</fullName>
    </submittedName>
</protein>
<reference evidence="1 2" key="1">
    <citation type="submission" date="2015-03" db="EMBL/GenBank/DDBJ databases">
        <authorList>
            <person name="Murphy D."/>
        </authorList>
    </citation>
    <scope>NUCLEOTIDE SEQUENCE [LARGE SCALE GENOMIC DNA]</scope>
    <source>
        <strain evidence="1 2">68/02</strain>
    </source>
</reference>
<gene>
    <name evidence="1" type="primary">hasA</name>
    <name evidence="1" type="ORF">ERS008555_03023</name>
</gene>
<dbReference type="EMBL" id="CTKE01000016">
    <property type="protein sequence ID" value="CQI93848.1"/>
    <property type="molecule type" value="Genomic_DNA"/>
</dbReference>
<name>A0A0U1HVM9_YERRO</name>
<dbReference type="AlphaFoldDB" id="A0A0U1HVM9"/>
<accession>A0A0U1HVM9</accession>
<dbReference type="Pfam" id="PF06438">
    <property type="entry name" value="HasA"/>
    <property type="match status" value="1"/>
</dbReference>
<dbReference type="RefSeq" id="WP_050535226.1">
    <property type="nucleotide sequence ID" value="NZ_CABIHU010000005.1"/>
</dbReference>
<dbReference type="STRING" id="29485.CH64_2711"/>
<evidence type="ECO:0000313" key="2">
    <source>
        <dbReference type="Proteomes" id="UP000042054"/>
    </source>
</evidence>
<dbReference type="Gene3D" id="3.30.1500.10">
    <property type="entry name" value="Haem-binding HasA"/>
    <property type="match status" value="1"/>
</dbReference>
<dbReference type="InterPro" id="IPR036912">
    <property type="entry name" value="HasA_haem-bd_sf"/>
</dbReference>
<proteinExistence type="predicted"/>
<dbReference type="SUPFAM" id="SSF54621">
    <property type="entry name" value="Heme-binding protein A (HasA)"/>
    <property type="match status" value="1"/>
</dbReference>